<dbReference type="CDD" id="cd17767">
    <property type="entry name" value="UP_EcUdp-like"/>
    <property type="match status" value="1"/>
</dbReference>
<evidence type="ECO:0000256" key="3">
    <source>
        <dbReference type="ARBA" id="ARBA00021980"/>
    </source>
</evidence>
<dbReference type="SUPFAM" id="SSF53167">
    <property type="entry name" value="Purine and uridine phosphorylases"/>
    <property type="match status" value="1"/>
</dbReference>
<dbReference type="RefSeq" id="WP_343185266.1">
    <property type="nucleotide sequence ID" value="NZ_JBCITM010000004.1"/>
</dbReference>
<keyword evidence="9" id="KW-1185">Reference proteome</keyword>
<accession>A0ABU9VU58</accession>
<protein>
    <recommendedName>
        <fullName evidence="3">Uridine phosphorylase</fullName>
        <ecNumber evidence="2">2.4.2.3</ecNumber>
    </recommendedName>
</protein>
<feature type="domain" description="Nucleoside phosphorylase" evidence="7">
    <location>
        <begin position="17"/>
        <end position="199"/>
    </location>
</feature>
<comment type="catalytic activity">
    <reaction evidence="6">
        <text>uridine + phosphate = alpha-D-ribose 1-phosphate + uracil</text>
        <dbReference type="Rhea" id="RHEA:24388"/>
        <dbReference type="ChEBI" id="CHEBI:16704"/>
        <dbReference type="ChEBI" id="CHEBI:17568"/>
        <dbReference type="ChEBI" id="CHEBI:43474"/>
        <dbReference type="ChEBI" id="CHEBI:57720"/>
        <dbReference type="EC" id="2.4.2.3"/>
    </reaction>
</comment>
<evidence type="ECO:0000256" key="2">
    <source>
        <dbReference type="ARBA" id="ARBA00011888"/>
    </source>
</evidence>
<keyword evidence="4" id="KW-0328">Glycosyltransferase</keyword>
<dbReference type="InterPro" id="IPR035994">
    <property type="entry name" value="Nucleoside_phosphorylase_sf"/>
</dbReference>
<evidence type="ECO:0000256" key="6">
    <source>
        <dbReference type="ARBA" id="ARBA00048447"/>
    </source>
</evidence>
<comment type="similarity">
    <text evidence="1">Belongs to the PNP/UDP phosphorylase family.</text>
</comment>
<evidence type="ECO:0000256" key="1">
    <source>
        <dbReference type="ARBA" id="ARBA00010456"/>
    </source>
</evidence>
<gene>
    <name evidence="8" type="ORF">AAIG11_05635</name>
</gene>
<evidence type="ECO:0000256" key="4">
    <source>
        <dbReference type="ARBA" id="ARBA00022676"/>
    </source>
</evidence>
<dbReference type="InterPro" id="IPR018016">
    <property type="entry name" value="Nucleoside_phosphorylase_CS"/>
</dbReference>
<name>A0ABU9VU58_9CLOT</name>
<dbReference type="EC" id="2.4.2.3" evidence="2"/>
<dbReference type="InterPro" id="IPR000845">
    <property type="entry name" value="Nucleoside_phosphorylase_d"/>
</dbReference>
<evidence type="ECO:0000313" key="8">
    <source>
        <dbReference type="EMBL" id="MEN1759941.1"/>
    </source>
</evidence>
<dbReference type="PANTHER" id="PTHR43691:SF11">
    <property type="entry name" value="FI09636P-RELATED"/>
    <property type="match status" value="1"/>
</dbReference>
<organism evidence="8 9">
    <name type="scientific">Anoxynatronum sibiricum</name>
    <dbReference type="NCBI Taxonomy" id="210623"/>
    <lineage>
        <taxon>Bacteria</taxon>
        <taxon>Bacillati</taxon>
        <taxon>Bacillota</taxon>
        <taxon>Clostridia</taxon>
        <taxon>Eubacteriales</taxon>
        <taxon>Clostridiaceae</taxon>
        <taxon>Anoxynatronum</taxon>
    </lineage>
</organism>
<dbReference type="Proteomes" id="UP001407405">
    <property type="component" value="Unassembled WGS sequence"/>
</dbReference>
<dbReference type="Pfam" id="PF01048">
    <property type="entry name" value="PNP_UDP_1"/>
    <property type="match status" value="1"/>
</dbReference>
<sequence length="247" mass="26440">MKQPHILCQPDQVAPQVLLPGDPARVLRVADFLDEWKEIAFNREFRTITGTYRGMPVTVTSTGIGGASAAIAVEELAACGVRTMIRIGSAGAVQAGIAIGDLIIAQGAVREDGASRMYVPEAYPAVASPRLTLALEDACFKLAIPWHSGLVRSHDSFYIDEEAAIMAQWNRKGVLGSDMETAAVLTVARLRGVEAAAILNNVVLYEGDVKEGVGEYVDETTAAAEGEKREIQVALEALYHSCEDSKP</sequence>
<evidence type="ECO:0000313" key="9">
    <source>
        <dbReference type="Proteomes" id="UP001407405"/>
    </source>
</evidence>
<dbReference type="Gene3D" id="3.40.50.1580">
    <property type="entry name" value="Nucleoside phosphorylase domain"/>
    <property type="match status" value="1"/>
</dbReference>
<keyword evidence="5" id="KW-0808">Transferase</keyword>
<evidence type="ECO:0000259" key="7">
    <source>
        <dbReference type="Pfam" id="PF01048"/>
    </source>
</evidence>
<dbReference type="EMBL" id="JBCITM010000004">
    <property type="protein sequence ID" value="MEN1759941.1"/>
    <property type="molecule type" value="Genomic_DNA"/>
</dbReference>
<dbReference type="PANTHER" id="PTHR43691">
    <property type="entry name" value="URIDINE PHOSPHORYLASE"/>
    <property type="match status" value="1"/>
</dbReference>
<proteinExistence type="inferred from homology"/>
<evidence type="ECO:0000256" key="5">
    <source>
        <dbReference type="ARBA" id="ARBA00022679"/>
    </source>
</evidence>
<reference evidence="8 9" key="1">
    <citation type="submission" date="2024-04" db="EMBL/GenBank/DDBJ databases">
        <title>Genome sequencing and metabolic network reconstruction of aminoacids and betaine degradation by Anoxynatronum sibiricum.</title>
        <authorList>
            <person name="Detkova E.N."/>
            <person name="Boltjanskaja Y.V."/>
            <person name="Mardanov A.V."/>
            <person name="Kevbrin V."/>
        </authorList>
    </citation>
    <scope>NUCLEOTIDE SEQUENCE [LARGE SCALE GENOMIC DNA]</scope>
    <source>
        <strain evidence="8 9">Z-7981</strain>
    </source>
</reference>
<comment type="caution">
    <text evidence="8">The sequence shown here is derived from an EMBL/GenBank/DDBJ whole genome shotgun (WGS) entry which is preliminary data.</text>
</comment>
<dbReference type="PROSITE" id="PS01232">
    <property type="entry name" value="PNP_UDP_1"/>
    <property type="match status" value="1"/>
</dbReference>